<dbReference type="Pfam" id="PF13715">
    <property type="entry name" value="CarbopepD_reg_2"/>
    <property type="match status" value="1"/>
</dbReference>
<evidence type="ECO:0000256" key="10">
    <source>
        <dbReference type="SAM" id="SignalP"/>
    </source>
</evidence>
<dbReference type="InterPro" id="IPR013784">
    <property type="entry name" value="Carb-bd-like_fold"/>
</dbReference>
<dbReference type="RefSeq" id="WP_013764178.1">
    <property type="nucleotide sequence ID" value="NC_015510.1"/>
</dbReference>
<dbReference type="InterPro" id="IPR012910">
    <property type="entry name" value="Plug_dom"/>
</dbReference>
<evidence type="ECO:0000313" key="14">
    <source>
        <dbReference type="Proteomes" id="UP000008461"/>
    </source>
</evidence>
<reference evidence="13 14" key="1">
    <citation type="journal article" date="2011" name="Stand. Genomic Sci.">
        <title>Complete genome sequence of Haliscomenobacter hydrossis type strain (O).</title>
        <authorList>
            <consortium name="US DOE Joint Genome Institute (JGI-PGF)"/>
            <person name="Daligault H."/>
            <person name="Lapidus A."/>
            <person name="Zeytun A."/>
            <person name="Nolan M."/>
            <person name="Lucas S."/>
            <person name="Del Rio T.G."/>
            <person name="Tice H."/>
            <person name="Cheng J.F."/>
            <person name="Tapia R."/>
            <person name="Han C."/>
            <person name="Goodwin L."/>
            <person name="Pitluck S."/>
            <person name="Liolios K."/>
            <person name="Pagani I."/>
            <person name="Ivanova N."/>
            <person name="Huntemann M."/>
            <person name="Mavromatis K."/>
            <person name="Mikhailova N."/>
            <person name="Pati A."/>
            <person name="Chen A."/>
            <person name="Palaniappan K."/>
            <person name="Land M."/>
            <person name="Hauser L."/>
            <person name="Brambilla E.M."/>
            <person name="Rohde M."/>
            <person name="Verbarg S."/>
            <person name="Goker M."/>
            <person name="Bristow J."/>
            <person name="Eisen J.A."/>
            <person name="Markowitz V."/>
            <person name="Hugenholtz P."/>
            <person name="Kyrpides N.C."/>
            <person name="Klenk H.P."/>
            <person name="Woyke T."/>
        </authorList>
    </citation>
    <scope>NUCLEOTIDE SEQUENCE [LARGE SCALE GENOMIC DNA]</scope>
    <source>
        <strain evidence="14">ATCC 27775 / DSM 1100 / LMG 10767 / O</strain>
    </source>
</reference>
<dbReference type="InterPro" id="IPR039426">
    <property type="entry name" value="TonB-dep_rcpt-like"/>
</dbReference>
<feature type="chain" id="PRO_5003312451" evidence="10">
    <location>
        <begin position="26"/>
        <end position="811"/>
    </location>
</feature>
<dbReference type="KEGG" id="hhy:Halhy_1736"/>
<dbReference type="eggNOG" id="COG4772">
    <property type="taxonomic scope" value="Bacteria"/>
</dbReference>
<evidence type="ECO:0000259" key="12">
    <source>
        <dbReference type="Pfam" id="PF07715"/>
    </source>
</evidence>
<dbReference type="InterPro" id="IPR037066">
    <property type="entry name" value="Plug_dom_sf"/>
</dbReference>
<comment type="similarity">
    <text evidence="8 9">Belongs to the TonB-dependent receptor family.</text>
</comment>
<dbReference type="Gene3D" id="2.170.130.10">
    <property type="entry name" value="TonB-dependent receptor, plug domain"/>
    <property type="match status" value="1"/>
</dbReference>
<dbReference type="STRING" id="760192.Halhy_1736"/>
<dbReference type="SUPFAM" id="SSF49452">
    <property type="entry name" value="Starch-binding domain-like"/>
    <property type="match status" value="1"/>
</dbReference>
<dbReference type="HOGENOM" id="CLU_392684_0_0_10"/>
<reference key="2">
    <citation type="submission" date="2011-04" db="EMBL/GenBank/DDBJ databases">
        <title>Complete sequence of chromosome of Haliscomenobacter hydrossis DSM 1100.</title>
        <authorList>
            <consortium name="US DOE Joint Genome Institute (JGI-PGF)"/>
            <person name="Lucas S."/>
            <person name="Han J."/>
            <person name="Lapidus A."/>
            <person name="Bruce D."/>
            <person name="Goodwin L."/>
            <person name="Pitluck S."/>
            <person name="Peters L."/>
            <person name="Kyrpides N."/>
            <person name="Mavromatis K."/>
            <person name="Ivanova N."/>
            <person name="Ovchinnikova G."/>
            <person name="Pagani I."/>
            <person name="Daligault H."/>
            <person name="Detter J.C."/>
            <person name="Han C."/>
            <person name="Land M."/>
            <person name="Hauser L."/>
            <person name="Markowitz V."/>
            <person name="Cheng J.-F."/>
            <person name="Hugenholtz P."/>
            <person name="Woyke T."/>
            <person name="Wu D."/>
            <person name="Verbarg S."/>
            <person name="Frueling A."/>
            <person name="Brambilla E."/>
            <person name="Klenk H.-P."/>
            <person name="Eisen J.A."/>
        </authorList>
    </citation>
    <scope>NUCLEOTIDE SEQUENCE</scope>
    <source>
        <strain>DSM 1100</strain>
    </source>
</reference>
<keyword evidence="14" id="KW-1185">Reference proteome</keyword>
<accession>F4L2U5</accession>
<dbReference type="AlphaFoldDB" id="F4L2U5"/>
<feature type="domain" description="TonB-dependent receptor plug" evidence="12">
    <location>
        <begin position="150"/>
        <end position="238"/>
    </location>
</feature>
<evidence type="ECO:0000256" key="2">
    <source>
        <dbReference type="ARBA" id="ARBA00022448"/>
    </source>
</evidence>
<evidence type="ECO:0000256" key="3">
    <source>
        <dbReference type="ARBA" id="ARBA00022452"/>
    </source>
</evidence>
<keyword evidence="10" id="KW-0732">Signal</keyword>
<dbReference type="PANTHER" id="PTHR30442:SF0">
    <property type="entry name" value="FE(3+) DICITRATE TRANSPORT PROTEIN FECA"/>
    <property type="match status" value="1"/>
</dbReference>
<dbReference type="Gene3D" id="2.60.40.1120">
    <property type="entry name" value="Carboxypeptidase-like, regulatory domain"/>
    <property type="match status" value="1"/>
</dbReference>
<comment type="subcellular location">
    <subcellularLocation>
        <location evidence="1 8">Cell outer membrane</location>
        <topology evidence="1 8">Multi-pass membrane protein</topology>
    </subcellularLocation>
</comment>
<proteinExistence type="inferred from homology"/>
<keyword evidence="4 8" id="KW-0812">Transmembrane</keyword>
<dbReference type="SUPFAM" id="SSF56935">
    <property type="entry name" value="Porins"/>
    <property type="match status" value="1"/>
</dbReference>
<evidence type="ECO:0000256" key="4">
    <source>
        <dbReference type="ARBA" id="ARBA00022692"/>
    </source>
</evidence>
<keyword evidence="5 9" id="KW-0798">TonB box</keyword>
<dbReference type="InterPro" id="IPR036942">
    <property type="entry name" value="Beta-barrel_TonB_sf"/>
</dbReference>
<dbReference type="Pfam" id="PF07715">
    <property type="entry name" value="Plug"/>
    <property type="match status" value="1"/>
</dbReference>
<organism evidence="13 14">
    <name type="scientific">Haliscomenobacter hydrossis (strain ATCC 27775 / DSM 1100 / LMG 10767 / O)</name>
    <dbReference type="NCBI Taxonomy" id="760192"/>
    <lineage>
        <taxon>Bacteria</taxon>
        <taxon>Pseudomonadati</taxon>
        <taxon>Bacteroidota</taxon>
        <taxon>Saprospiria</taxon>
        <taxon>Saprospirales</taxon>
        <taxon>Haliscomenobacteraceae</taxon>
        <taxon>Haliscomenobacter</taxon>
    </lineage>
</organism>
<keyword evidence="13" id="KW-0675">Receptor</keyword>
<evidence type="ECO:0000256" key="6">
    <source>
        <dbReference type="ARBA" id="ARBA00023136"/>
    </source>
</evidence>
<dbReference type="GO" id="GO:0033214">
    <property type="term" value="P:siderophore-iron import into cell"/>
    <property type="evidence" value="ECO:0007669"/>
    <property type="project" value="TreeGrafter"/>
</dbReference>
<sequence length="811" mass="91401">MNKKKTVSRVFMLVAIVLCPFWGKAQISGIAHFNQQEAVVAAQITLNDNRYLAVTDENGRFSFSNLPTGKYNLALSCLNCAPFQQEIEYLGTPLQLDLHIEQRENVLKQVEVSSARVNAFNKEYLSGVDDFGIYEGKKTEVIELSKSTANLATNNARQVFAKVPGLNIWESDGAGLQLGIGGRGLSPNRTSNFNTRQNGYDISADPLGYPESYYTPPMEALDRIEIVRGAASLQYGTQFGGLLNFRFRKPDTSRVLSLRARLSGGSFGFRGLFASASGAVKDKGLSYFGFFQHRVGEGWRPNSQFEVNTGYFNLRQELSSRAQLSLEYTGMDYLAQQPGGLTDTQFERDPRQSNRGRNWFQVKWKLPAATLDWDLNETTALNVRAFGMISERVALGNLERIHVADLGSNRTLIDNDFRNWGSELRILKKLRWAKLEHTLLVGGRYFDGHTTALQGDADASTLPNFEYLNPADLEGSNFVFNNANAAAFAEYIYRVSEHFSITPGMRFEYIKTGAEGYYKQRVFDFAGNIIADTNYTESNSRSRKLLLMGIGLSWKGNTSNEFYANFSQNYRAINFNDLRVNNPNLIVDPNIGDERGFTIDAGSRGNWRNRINYDVSVFSILYRDRIGQVLRADLPPLYLDYRYRSNIADARLMGLEVYAEVDLLNLRRTLRSKHSLYTFINGALIHTRYFNAQEKGIEGNQVEQAPPLNVRWGLNYRYQQFSVAFQVTHVSEHFTDASNARRVTGAVSGIIPAYQIADLSCSWKTPRYGIELSCNNLFNALYFTRRAEAYPGPGIIPSDGRGMYATLAFNL</sequence>
<dbReference type="Gene3D" id="2.40.170.20">
    <property type="entry name" value="TonB-dependent receptor, beta-barrel domain"/>
    <property type="match status" value="1"/>
</dbReference>
<name>F4L2U5_HALH1</name>
<evidence type="ECO:0000256" key="1">
    <source>
        <dbReference type="ARBA" id="ARBA00004571"/>
    </source>
</evidence>
<evidence type="ECO:0000256" key="5">
    <source>
        <dbReference type="ARBA" id="ARBA00023077"/>
    </source>
</evidence>
<keyword evidence="2 8" id="KW-0813">Transport</keyword>
<keyword evidence="6 8" id="KW-0472">Membrane</keyword>
<dbReference type="InterPro" id="IPR000531">
    <property type="entry name" value="Beta-barrel_TonB"/>
</dbReference>
<dbReference type="Proteomes" id="UP000008461">
    <property type="component" value="Chromosome"/>
</dbReference>
<dbReference type="GO" id="GO:0009279">
    <property type="term" value="C:cell outer membrane"/>
    <property type="evidence" value="ECO:0007669"/>
    <property type="project" value="UniProtKB-SubCell"/>
</dbReference>
<evidence type="ECO:0000259" key="11">
    <source>
        <dbReference type="Pfam" id="PF00593"/>
    </source>
</evidence>
<evidence type="ECO:0000256" key="8">
    <source>
        <dbReference type="PROSITE-ProRule" id="PRU01360"/>
    </source>
</evidence>
<dbReference type="EMBL" id="CP002691">
    <property type="protein sequence ID" value="AEE49625.1"/>
    <property type="molecule type" value="Genomic_DNA"/>
</dbReference>
<evidence type="ECO:0000256" key="9">
    <source>
        <dbReference type="RuleBase" id="RU003357"/>
    </source>
</evidence>
<feature type="signal peptide" evidence="10">
    <location>
        <begin position="1"/>
        <end position="25"/>
    </location>
</feature>
<dbReference type="GO" id="GO:0030246">
    <property type="term" value="F:carbohydrate binding"/>
    <property type="evidence" value="ECO:0007669"/>
    <property type="project" value="InterPro"/>
</dbReference>
<keyword evidence="3 8" id="KW-1134">Transmembrane beta strand</keyword>
<evidence type="ECO:0000313" key="13">
    <source>
        <dbReference type="EMBL" id="AEE49625.1"/>
    </source>
</evidence>
<dbReference type="PANTHER" id="PTHR30442">
    <property type="entry name" value="IRON III DICITRATE TRANSPORT PROTEIN FECA"/>
    <property type="match status" value="1"/>
</dbReference>
<evidence type="ECO:0000256" key="7">
    <source>
        <dbReference type="ARBA" id="ARBA00023237"/>
    </source>
</evidence>
<gene>
    <name evidence="13" type="ordered locus">Halhy_1736</name>
</gene>
<protein>
    <submittedName>
        <fullName evidence="13">TonB-dependent receptor</fullName>
    </submittedName>
</protein>
<dbReference type="Pfam" id="PF00593">
    <property type="entry name" value="TonB_dep_Rec_b-barrel"/>
    <property type="match status" value="1"/>
</dbReference>
<keyword evidence="7 8" id="KW-0998">Cell outer membrane</keyword>
<feature type="domain" description="TonB-dependent receptor-like beta-barrel" evidence="11">
    <location>
        <begin position="323"/>
        <end position="777"/>
    </location>
</feature>
<dbReference type="PROSITE" id="PS52016">
    <property type="entry name" value="TONB_DEPENDENT_REC_3"/>
    <property type="match status" value="1"/>
</dbReference>